<gene>
    <name evidence="1" type="ORF">M2350_002108</name>
</gene>
<accession>A0ABT2EPB2</accession>
<name>A0ABT2EPB2_9BACT</name>
<dbReference type="EMBL" id="JANUCP010000003">
    <property type="protein sequence ID" value="MCS3919695.1"/>
    <property type="molecule type" value="Genomic_DNA"/>
</dbReference>
<keyword evidence="2" id="KW-1185">Reference proteome</keyword>
<reference evidence="1 2" key="1">
    <citation type="submission" date="2022-08" db="EMBL/GenBank/DDBJ databases">
        <title>Bacterial and archaeal communities from various locations to study Microbial Dark Matter (Phase II).</title>
        <authorList>
            <person name="Stepanauskas R."/>
        </authorList>
    </citation>
    <scope>NUCLEOTIDE SEQUENCE [LARGE SCALE GENOMIC DNA]</scope>
    <source>
        <strain evidence="1 2">PD1</strain>
    </source>
</reference>
<evidence type="ECO:0000313" key="1">
    <source>
        <dbReference type="EMBL" id="MCS3919695.1"/>
    </source>
</evidence>
<dbReference type="Proteomes" id="UP001204798">
    <property type="component" value="Unassembled WGS sequence"/>
</dbReference>
<evidence type="ECO:0000313" key="2">
    <source>
        <dbReference type="Proteomes" id="UP001204798"/>
    </source>
</evidence>
<organism evidence="1 2">
    <name type="scientific">Candidatus Fervidibacter sacchari</name>
    <dbReference type="NCBI Taxonomy" id="1448929"/>
    <lineage>
        <taxon>Bacteria</taxon>
        <taxon>Candidatus Fervidibacterota</taxon>
        <taxon>Candidatus Fervidibacter</taxon>
    </lineage>
</organism>
<sequence>MVISDCQDRCFPSGVVSAICNAHLGSGVKSATIRYLLLAAVFGLAGTSHSQFFLADETVKGLQCFSVYLPYGANYY</sequence>
<proteinExistence type="predicted"/>
<protein>
    <submittedName>
        <fullName evidence="1">Uncharacterized protein</fullName>
    </submittedName>
</protein>
<comment type="caution">
    <text evidence="1">The sequence shown here is derived from an EMBL/GenBank/DDBJ whole genome shotgun (WGS) entry which is preliminary data.</text>
</comment>